<keyword evidence="5 6" id="KW-0472">Membrane</keyword>
<dbReference type="Proteomes" id="UP000243534">
    <property type="component" value="Unassembled WGS sequence"/>
</dbReference>
<keyword evidence="2 6" id="KW-0997">Cell inner membrane</keyword>
<evidence type="ECO:0000313" key="9">
    <source>
        <dbReference type="Proteomes" id="UP000243534"/>
    </source>
</evidence>
<dbReference type="EMBL" id="MAYS01000197">
    <property type="protein sequence ID" value="OFC62706.1"/>
    <property type="molecule type" value="Genomic_DNA"/>
</dbReference>
<evidence type="ECO:0000256" key="3">
    <source>
        <dbReference type="ARBA" id="ARBA00022676"/>
    </source>
</evidence>
<evidence type="ECO:0000313" key="8">
    <source>
        <dbReference type="EMBL" id="RAP72752.1"/>
    </source>
</evidence>
<dbReference type="EC" id="2.4.1.325" evidence="6"/>
<comment type="pathway">
    <text evidence="6">Bacterial outer membrane biogenesis; enterobacterial common antigen biosynthesis.</text>
</comment>
<dbReference type="GO" id="GO:0005886">
    <property type="term" value="C:plasma membrane"/>
    <property type="evidence" value="ECO:0007669"/>
    <property type="project" value="UniProtKB-SubCell"/>
</dbReference>
<sequence>MTRVIHLLGSDIPHHNATVLGFFNQVLYEVAPSSAPREFWVVSGQATLAGHYPQLVIRVFSSKAQLAQTTIAIASQQHSTRFFCHGQFNPRLWLALLACKIARQQFYWHIWGADLYEDAASLKFRLFYMLRRQAQKRVGHVFATRGDINHFHQRFPRMPASLLYFPTRLAHSVLESQAAGGPLTILLGNSGDASNRHIQALQEIYQQFGNEVQVLVPLGYPANNNAYIGRVRAAADALFAPGHVQLLTEKLAFDNYLQLLSRCHLGYFIFERQQGIGTLCLLMQANVPFVLNRKNPFWQDLAEQQVPVLFNGDALDATTVADARRQLQSLDKSRIVFFEPSYLAGWQQALQTVEGESA</sequence>
<dbReference type="HAMAP" id="MF_01002">
    <property type="entry name" value="WecF_RffT"/>
    <property type="match status" value="1"/>
</dbReference>
<dbReference type="NCBIfam" id="NF002755">
    <property type="entry name" value="PRK02797.1-4"/>
    <property type="match status" value="1"/>
</dbReference>
<dbReference type="UniPathway" id="UPA00566"/>
<keyword evidence="10" id="KW-1185">Reference proteome</keyword>
<protein>
    <recommendedName>
        <fullName evidence="6">TDP-N-acetylfucosamine:lipid II N-acetylfucosaminyltransferase</fullName>
        <ecNumber evidence="6">2.4.1.325</ecNumber>
    </recommendedName>
    <alternativeName>
        <fullName evidence="6">4-alpha-L-fucosyltransferase</fullName>
    </alternativeName>
    <alternativeName>
        <fullName evidence="6">TDP-Fuc4NAc:lipid II Fuc4NAc transferase</fullName>
        <shortName evidence="6">Fuc4NAc transferase</shortName>
    </alternativeName>
</protein>
<dbReference type="Proteomes" id="UP000244334">
    <property type="component" value="Unassembled WGS sequence"/>
</dbReference>
<name>A0A1E7Z1N6_9GAMM</name>
<evidence type="ECO:0000256" key="1">
    <source>
        <dbReference type="ARBA" id="ARBA00022475"/>
    </source>
</evidence>
<keyword evidence="3 6" id="KW-0328">Glycosyltransferase</keyword>
<organism evidence="7 9">
    <name type="scientific">Candidatus Erwinia dacicola</name>
    <dbReference type="NCBI Taxonomy" id="252393"/>
    <lineage>
        <taxon>Bacteria</taxon>
        <taxon>Pseudomonadati</taxon>
        <taxon>Pseudomonadota</taxon>
        <taxon>Gammaproteobacteria</taxon>
        <taxon>Enterobacterales</taxon>
        <taxon>Erwiniaceae</taxon>
        <taxon>Erwinia</taxon>
    </lineage>
</organism>
<dbReference type="InterPro" id="IPR009993">
    <property type="entry name" value="WecF"/>
</dbReference>
<evidence type="ECO:0000256" key="4">
    <source>
        <dbReference type="ARBA" id="ARBA00022679"/>
    </source>
</evidence>
<dbReference type="GO" id="GO:0102031">
    <property type="term" value="F:4-acetamido-4,6-dideoxy-D-galactose transferase activity"/>
    <property type="evidence" value="ECO:0007669"/>
    <property type="project" value="UniProtKB-EC"/>
</dbReference>
<dbReference type="AlphaFoldDB" id="A0A1E7Z1N6"/>
<comment type="subcellular location">
    <subcellularLocation>
        <location evidence="6">Cell inner membrane</location>
        <topology evidence="6">Peripheral membrane protein</topology>
    </subcellularLocation>
</comment>
<evidence type="ECO:0000313" key="10">
    <source>
        <dbReference type="Proteomes" id="UP000244334"/>
    </source>
</evidence>
<evidence type="ECO:0000313" key="7">
    <source>
        <dbReference type="EMBL" id="OFC62706.1"/>
    </source>
</evidence>
<keyword evidence="4 6" id="KW-0808">Transferase</keyword>
<comment type="function">
    <text evidence="6">Catalyzes the synthesis of Und-PP-GlcNAc-ManNAcA-Fuc4NAc (Lipid III), the third lipid-linked intermediate involved in ECA synthesis.</text>
</comment>
<comment type="catalytic activity">
    <reaction evidence="6">
        <text>beta-D-ManNAcA-(1-&gt;4)-alpha-D-GlcNAc-di-trans,octa-cis-undecaprenyl diphosphate + dTDP-4-acetamido-4,6-dideoxy-alpha-D-galactose = alpha-D-FucNAc4-(1-&gt;4)-beta-D-ManNAcA-(1-&gt;4)-D-GlcNAc-undecaprenyl diphosphate + dTDP + H(+)</text>
        <dbReference type="Rhea" id="RHEA:28759"/>
        <dbReference type="ChEBI" id="CHEBI:15378"/>
        <dbReference type="ChEBI" id="CHEBI:58369"/>
        <dbReference type="ChEBI" id="CHEBI:61495"/>
        <dbReference type="ChEBI" id="CHEBI:61496"/>
        <dbReference type="ChEBI" id="CHEBI:68493"/>
        <dbReference type="EC" id="2.4.1.325"/>
    </reaction>
</comment>
<reference evidence="7 9" key="1">
    <citation type="submission" date="2016-07" db="EMBL/GenBank/DDBJ databases">
        <authorList>
            <person name="Yuval B."/>
        </authorList>
    </citation>
    <scope>NUCLEOTIDE SEQUENCE [LARGE SCALE GENOMIC DNA]</scope>
    <source>
        <strain evidence="7 9">IL</strain>
    </source>
</reference>
<dbReference type="EMBL" id="LJAM02000015">
    <property type="protein sequence ID" value="RAP72752.1"/>
    <property type="molecule type" value="Genomic_DNA"/>
</dbReference>
<accession>A0A1E7Z1N6</accession>
<evidence type="ECO:0000256" key="5">
    <source>
        <dbReference type="ARBA" id="ARBA00023136"/>
    </source>
</evidence>
<evidence type="ECO:0000256" key="2">
    <source>
        <dbReference type="ARBA" id="ARBA00022519"/>
    </source>
</evidence>
<dbReference type="Pfam" id="PF07429">
    <property type="entry name" value="Glyco_transf_56"/>
    <property type="match status" value="1"/>
</dbReference>
<keyword evidence="1 6" id="KW-1003">Cell membrane</keyword>
<dbReference type="NCBIfam" id="NF002753">
    <property type="entry name" value="PRK02797.1-2"/>
    <property type="match status" value="1"/>
</dbReference>
<proteinExistence type="inferred from homology"/>
<comment type="similarity">
    <text evidence="6">Belongs to the glycosyltransferase 56 family.</text>
</comment>
<dbReference type="OrthoDB" id="6532169at2"/>
<dbReference type="GO" id="GO:0008417">
    <property type="term" value="F:fucosyltransferase activity"/>
    <property type="evidence" value="ECO:0007669"/>
    <property type="project" value="InterPro"/>
</dbReference>
<dbReference type="RefSeq" id="WP_070134448.1">
    <property type="nucleotide sequence ID" value="NZ_LJAM02000015.1"/>
</dbReference>
<reference evidence="8 10" key="2">
    <citation type="submission" date="2018-04" db="EMBL/GenBank/DDBJ databases">
        <title>Genomes of the Obligate Erwinia dacicola and Facultative Enterobacter sp. OLF Endosymbionts of the Olive Fruit fly, Bactrocera oleae.</title>
        <authorList>
            <person name="Estes A.M."/>
            <person name="Hearn D.J."/>
            <person name="Agarwal S."/>
            <person name="Pierson E.A."/>
            <person name="Dunning-Hotopp J.C."/>
        </authorList>
    </citation>
    <scope>NUCLEOTIDE SEQUENCE [LARGE SCALE GENOMIC DNA]</scope>
    <source>
        <strain evidence="8 10">Oroville</strain>
    </source>
</reference>
<comment type="caution">
    <text evidence="7">The sequence shown here is derived from an EMBL/GenBank/DDBJ whole genome shotgun (WGS) entry which is preliminary data.</text>
</comment>
<gene>
    <name evidence="6" type="primary">wecF</name>
    <name evidence="6" type="synonym">rffT</name>
    <name evidence="8" type="ORF">ACZ87_00429</name>
    <name evidence="7" type="ORF">BBW68_08475</name>
</gene>
<dbReference type="GO" id="GO:0009246">
    <property type="term" value="P:enterobacterial common antigen biosynthetic process"/>
    <property type="evidence" value="ECO:0007669"/>
    <property type="project" value="UniProtKB-UniRule"/>
</dbReference>
<evidence type="ECO:0000256" key="6">
    <source>
        <dbReference type="HAMAP-Rule" id="MF_01002"/>
    </source>
</evidence>